<dbReference type="OrthoDB" id="5792673at2759"/>
<reference evidence="2" key="2">
    <citation type="submission" date="2014-06" db="EMBL/GenBank/DDBJ databases">
        <authorList>
            <person name="Aslett M."/>
            <person name="De Silva Nishadi"/>
        </authorList>
    </citation>
    <scope>NUCLEOTIDE SEQUENCE</scope>
    <source>
        <strain evidence="2">Bond</strain>
    </source>
</reference>
<evidence type="ECO:0000256" key="1">
    <source>
        <dbReference type="SAM" id="Coils"/>
    </source>
</evidence>
<keyword evidence="1" id="KW-0175">Coiled coil</keyword>
<organism evidence="2">
    <name type="scientific">Babesia bigemina</name>
    <dbReference type="NCBI Taxonomy" id="5866"/>
    <lineage>
        <taxon>Eukaryota</taxon>
        <taxon>Sar</taxon>
        <taxon>Alveolata</taxon>
        <taxon>Apicomplexa</taxon>
        <taxon>Aconoidasida</taxon>
        <taxon>Piroplasmida</taxon>
        <taxon>Babesiidae</taxon>
        <taxon>Babesia</taxon>
    </lineage>
</organism>
<dbReference type="VEuPathDB" id="PiroplasmaDB:BBBOND_0001770"/>
<evidence type="ECO:0000313" key="2">
    <source>
        <dbReference type="EMBL" id="CDR71525.1"/>
    </source>
</evidence>
<dbReference type="KEGG" id="bbig:BBBOND_0001770"/>
<gene>
    <name evidence="2" type="ORF">BBBOND_0001770</name>
</gene>
<dbReference type="GeneID" id="24561751"/>
<sequence length="367" mass="41303">MGFLSGVLEAVKDDEAVKTYVINVDEFVEKIKKYVGNGHKGLVEVMKLVSSLLSGWEHFFDERTKEVKMPLENLEQRIAEHQNDIQKEKSNSLDKQFKDWARRSKEYLDKVEEAEEAMPNLDCDLRKRLETPMKLIQQAVKCFRTSCENKDLDALNKAARTELSMLKQGVNENVKKIITSMESNLKNRFESEIQTPISKIKLELHGINNILIRWIATAEHLVTDALVTVEKVLGKFDTKNISGTKYQTVEYAAVRLKQSADTLWKSVQQAKKGLRGLNGIISEAVIALEKLYTKKIQDVVSNVVNDVDEALSGISKVDEAVRKGVVNLRDAIVKQGIHKFVNKFSVGTFGGIADAATTNWSPVVVLP</sequence>
<feature type="coiled-coil region" evidence="1">
    <location>
        <begin position="71"/>
        <end position="117"/>
    </location>
</feature>
<protein>
    <submittedName>
        <fullName evidence="2">Uncharacterized protein</fullName>
    </submittedName>
</protein>
<name>A0A061BKR8_BABBI</name>
<dbReference type="RefSeq" id="XP_012770471.1">
    <property type="nucleotide sequence ID" value="XM_012915017.1"/>
</dbReference>
<dbReference type="EMBL" id="LK054979">
    <property type="protein sequence ID" value="CDR71525.1"/>
    <property type="molecule type" value="Genomic_DNA"/>
</dbReference>
<dbReference type="AlphaFoldDB" id="A0A061BKR8"/>
<reference evidence="2" key="1">
    <citation type="journal article" date="2014" name="Nucleic Acids Res.">
        <title>The evolutionary dynamics of variant antigen genes in Babesia reveal a history of genomic innovation underlying host-parasite interaction.</title>
        <authorList>
            <person name="Jackson A.P."/>
            <person name="Otto T.D."/>
            <person name="Darby A."/>
            <person name="Ramaprasad A."/>
            <person name="Xia D."/>
            <person name="Echaide I.E."/>
            <person name="Farber M."/>
            <person name="Gahlot S."/>
            <person name="Gamble J."/>
            <person name="Gupta D."/>
            <person name="Gupta Y."/>
            <person name="Jackson L."/>
            <person name="Malandrin L."/>
            <person name="Malas T.B."/>
            <person name="Moussa E."/>
            <person name="Nair M."/>
            <person name="Reid AJ."/>
            <person name="Sanders M."/>
            <person name="Sharma J."/>
            <person name="Tracey A."/>
            <person name="Quail M.A."/>
            <person name="Weir W."/>
            <person name="Wastling J.M."/>
            <person name="Hall N."/>
            <person name="Willadsen P."/>
            <person name="Lingelbach K."/>
            <person name="Shiels B."/>
            <person name="Tait A."/>
            <person name="Berriman M."/>
            <person name="Allred D.R."/>
            <person name="Pain A."/>
        </authorList>
    </citation>
    <scope>NUCLEOTIDE SEQUENCE</scope>
    <source>
        <strain evidence="2">Bond</strain>
    </source>
</reference>
<proteinExistence type="predicted"/>
<accession>A0A061BKR8</accession>